<feature type="transmembrane region" description="Helical" evidence="1">
    <location>
        <begin position="168"/>
        <end position="191"/>
    </location>
</feature>
<dbReference type="EMBL" id="METD01000001">
    <property type="protein sequence ID" value="OGB73268.1"/>
    <property type="molecule type" value="Genomic_DNA"/>
</dbReference>
<feature type="transmembrane region" description="Helical" evidence="1">
    <location>
        <begin position="96"/>
        <end position="118"/>
    </location>
</feature>
<reference evidence="3 4" key="1">
    <citation type="journal article" date="2016" name="Nat. Commun.">
        <title>Thousands of microbial genomes shed light on interconnected biogeochemical processes in an aquifer system.</title>
        <authorList>
            <person name="Anantharaman K."/>
            <person name="Brown C.T."/>
            <person name="Hug L.A."/>
            <person name="Sharon I."/>
            <person name="Castelle C.J."/>
            <person name="Probst A.J."/>
            <person name="Thomas B.C."/>
            <person name="Singh A."/>
            <person name="Wilkins M.J."/>
            <person name="Karaoz U."/>
            <person name="Brodie E.L."/>
            <person name="Williams K.H."/>
            <person name="Hubbard S.S."/>
            <person name="Banfield J.F."/>
        </authorList>
    </citation>
    <scope>NUCLEOTIDE SEQUENCE [LARGE SCALE GENOMIC DNA]</scope>
</reference>
<sequence length="313" mass="35462">MEQTVRYNFARDGFIYLLSYATLVITSVSVNFLAKALVNRWIPDAVSNEFLAMDSAIIGFLAAAVIALPVFVYLSYLANKMLGNKTMRADSGVRHWLIYITLVIVILIIIWQLAVLFFSFLNGTLILQFGVHTLITLIISGLILWYQWWHLKFFAGEPKKLGIGFKVFEWTVLLVVVAIIGWTFATIASPAEQRAKNLDRMRVERLTSIRDAVQSFYGWEKTSGHARLPKTLQELESDANVYLMGDALKDPATKAQFDYRIITATQYELCATFDTEFKEANTATRPIAESVPDNRTKQFYHGIGRSCFALSTQ</sequence>
<accession>A0A1F4NPQ2</accession>
<feature type="transmembrane region" description="Helical" evidence="1">
    <location>
        <begin position="55"/>
        <end position="76"/>
    </location>
</feature>
<gene>
    <name evidence="3" type="ORF">A3K51_00095</name>
</gene>
<proteinExistence type="predicted"/>
<evidence type="ECO:0000256" key="1">
    <source>
        <dbReference type="SAM" id="Phobius"/>
    </source>
</evidence>
<keyword evidence="1" id="KW-1133">Transmembrane helix</keyword>
<dbReference type="Proteomes" id="UP000178085">
    <property type="component" value="Unassembled WGS sequence"/>
</dbReference>
<feature type="transmembrane region" description="Helical" evidence="1">
    <location>
        <begin position="125"/>
        <end position="148"/>
    </location>
</feature>
<comment type="caution">
    <text evidence="3">The sequence shown here is derived from an EMBL/GenBank/DDBJ whole genome shotgun (WGS) entry which is preliminary data.</text>
</comment>
<feature type="domain" description="DUF5671" evidence="2">
    <location>
        <begin position="14"/>
        <end position="145"/>
    </location>
</feature>
<name>A0A1F4NPQ2_UNCK3</name>
<feature type="transmembrane region" description="Helical" evidence="1">
    <location>
        <begin position="14"/>
        <end position="34"/>
    </location>
</feature>
<protein>
    <recommendedName>
        <fullName evidence="2">DUF5671 domain-containing protein</fullName>
    </recommendedName>
</protein>
<keyword evidence="1" id="KW-0472">Membrane</keyword>
<evidence type="ECO:0000313" key="3">
    <source>
        <dbReference type="EMBL" id="OGB73268.1"/>
    </source>
</evidence>
<dbReference type="AlphaFoldDB" id="A0A1F4NPQ2"/>
<dbReference type="InterPro" id="IPR043728">
    <property type="entry name" value="DUF5671"/>
</dbReference>
<evidence type="ECO:0000313" key="4">
    <source>
        <dbReference type="Proteomes" id="UP000178085"/>
    </source>
</evidence>
<keyword evidence="1" id="KW-0812">Transmembrane</keyword>
<dbReference type="Pfam" id="PF18920">
    <property type="entry name" value="DUF5671"/>
    <property type="match status" value="1"/>
</dbReference>
<evidence type="ECO:0000259" key="2">
    <source>
        <dbReference type="Pfam" id="PF18920"/>
    </source>
</evidence>
<organism evidence="3 4">
    <name type="scientific">candidate division Kazan bacterium RIFCSPLOWO2_01_FULL_45_19</name>
    <dbReference type="NCBI Taxonomy" id="1798538"/>
    <lineage>
        <taxon>Bacteria</taxon>
        <taxon>Bacteria division Kazan-3B-28</taxon>
    </lineage>
</organism>